<dbReference type="InterPro" id="IPR036770">
    <property type="entry name" value="Ankyrin_rpt-contain_sf"/>
</dbReference>
<reference evidence="5" key="1">
    <citation type="submission" date="2023-06" db="EMBL/GenBank/DDBJ databases">
        <authorList>
            <person name="Noh H."/>
        </authorList>
    </citation>
    <scope>NUCLEOTIDE SEQUENCE</scope>
    <source>
        <strain evidence="5">DUCC20226</strain>
    </source>
</reference>
<dbReference type="Pfam" id="PF14420">
    <property type="entry name" value="Clr5"/>
    <property type="match status" value="1"/>
</dbReference>
<dbReference type="Gene3D" id="1.25.40.20">
    <property type="entry name" value="Ankyrin repeat-containing domain"/>
    <property type="match status" value="3"/>
</dbReference>
<feature type="repeat" description="ANK" evidence="3">
    <location>
        <begin position="1078"/>
        <end position="1110"/>
    </location>
</feature>
<sequence>MTSTTRKIAPGEWERHKNNIIELYGRMSLKNVREEMRIQHGFDASSWQYEVQFKRWGIRKNATRNEWQQYFSSQDTRSVFTSNDIPGGTVSPVVLKKSVSSKKRASRWATGICVASNSPQGLYSLQPRDEAQLVPMSIQNEPNENRTNAQSDIEDLFLNVANAFDVSGDNFEPSLSTISTTSNLFRSPSQFLDGTSGSENFPNPRIVPFDALSAPSAPDHQFPCSGLDLLYPASISSYAPASNSTAFIRILKDANFRQKLPFAILEHNFRSKGIFLGRAAEVPIFGGFASISIAGILSSKHQSPLRRTTELQHFKRNLGSLLPGEESALVTSDQAFETSFARMLLFSMLNGFTGLNDVPVENMLRFLNRSIVNKLLLDILEQCPQYVSRTLADNIFRAAIEATNTNVVNLLLDRKLVDVNETVCHTPWKKQTPIERASELMSLNLMRSLIDAGADVNKFHVNFEFQDWGGALYEIIQKKIAPPGSRFKEDEWTTISSKMVEASNILIAAGARVHRNMMIAACEYSTAQLACVLSQHITPEGHQEFFRGGRESFSGILGRRVAVLDDRSSTQWVQIMISLCDKAGCNRCFVGSDDDLMLAIVQAARTGKLRIVQLLLERVDVNTWMPRIFTAAIMSQNHALIEFILSLGPDLDPPALDFSKVGEQFPTTPVAQAVKCGNDDLIRKLEAGGSLDRLSEGGRFRALVIAAASAGDIAYMKKLLARAVSSKQPYQAEGDALTLAMDGGHQEIIHMLLDAGAMPALGHLNMSSGCIGGAVRLRDAQMLRVLIASGAPIPIETEVKEAIYWANYSVISDIVHEYPNVTINRQDVQHLVRTCIETNNLNFFKEVLQTLPYNNVYLKDYLKTAVEVGHVDLIEYLLDMGVNPFDACVLEAAILYRADLLRLLFRKDRPRQAIPKCIGTAVLRSIIGDSVGNTEALDELLKTGTINFMSFDGDFGGRYYRLTPLGLAIQGSHEHFETDMAALEKFLRAGADPNGIVRADDYWTKGSPIMTALTVAVETGREDAVKMLLDYGADVNARPRLRTTRTALQYSAELGNVDMVRLLLSHGADVNSTPPLRGGATALQFAAISGNCNMVADLMDVGAQLGARPSKIDGRWPLEGAAEAGRLDTVRFLWELNMRAVAAGMPYDGFSQRQCLRAMNFARLNGHIGCRDLVSNLSGIPVEKLETEEYGAPWIAY</sequence>
<dbReference type="PANTHER" id="PTHR24123:SF33">
    <property type="entry name" value="PROTEIN HOS4"/>
    <property type="match status" value="1"/>
</dbReference>
<dbReference type="AlphaFoldDB" id="A0AAD9SF26"/>
<organism evidence="5 6">
    <name type="scientific">Phomopsis amygdali</name>
    <name type="common">Fusicoccum amygdali</name>
    <dbReference type="NCBI Taxonomy" id="1214568"/>
    <lineage>
        <taxon>Eukaryota</taxon>
        <taxon>Fungi</taxon>
        <taxon>Dikarya</taxon>
        <taxon>Ascomycota</taxon>
        <taxon>Pezizomycotina</taxon>
        <taxon>Sordariomycetes</taxon>
        <taxon>Sordariomycetidae</taxon>
        <taxon>Diaporthales</taxon>
        <taxon>Diaporthaceae</taxon>
        <taxon>Diaporthe</taxon>
    </lineage>
</organism>
<evidence type="ECO:0000256" key="1">
    <source>
        <dbReference type="ARBA" id="ARBA00022737"/>
    </source>
</evidence>
<dbReference type="InterPro" id="IPR051165">
    <property type="entry name" value="Multifunctional_ANK_Repeat"/>
</dbReference>
<proteinExistence type="predicted"/>
<feature type="repeat" description="ANK" evidence="3">
    <location>
        <begin position="1011"/>
        <end position="1040"/>
    </location>
</feature>
<dbReference type="PROSITE" id="PS50297">
    <property type="entry name" value="ANK_REP_REGION"/>
    <property type="match status" value="2"/>
</dbReference>
<evidence type="ECO:0000259" key="4">
    <source>
        <dbReference type="Pfam" id="PF14420"/>
    </source>
</evidence>
<keyword evidence="2 3" id="KW-0040">ANK repeat</keyword>
<gene>
    <name evidence="5" type="ORF">N8I77_008379</name>
</gene>
<evidence type="ECO:0000256" key="2">
    <source>
        <dbReference type="ARBA" id="ARBA00023043"/>
    </source>
</evidence>
<dbReference type="Pfam" id="PF12796">
    <property type="entry name" value="Ank_2"/>
    <property type="match status" value="1"/>
</dbReference>
<accession>A0AAD9SF26</accession>
<protein>
    <recommendedName>
        <fullName evidence="4">Clr5 domain-containing protein</fullName>
    </recommendedName>
</protein>
<evidence type="ECO:0000256" key="3">
    <source>
        <dbReference type="PROSITE-ProRule" id="PRU00023"/>
    </source>
</evidence>
<name>A0AAD9SF26_PHOAM</name>
<dbReference type="PROSITE" id="PS50088">
    <property type="entry name" value="ANK_REPEAT"/>
    <property type="match status" value="3"/>
</dbReference>
<evidence type="ECO:0000313" key="5">
    <source>
        <dbReference type="EMBL" id="KAK2605550.1"/>
    </source>
</evidence>
<dbReference type="EMBL" id="JAUJFL010000004">
    <property type="protein sequence ID" value="KAK2605550.1"/>
    <property type="molecule type" value="Genomic_DNA"/>
</dbReference>
<dbReference type="SMART" id="SM00248">
    <property type="entry name" value="ANK"/>
    <property type="match status" value="10"/>
</dbReference>
<evidence type="ECO:0000313" key="6">
    <source>
        <dbReference type="Proteomes" id="UP001265746"/>
    </source>
</evidence>
<keyword evidence="1" id="KW-0677">Repeat</keyword>
<dbReference type="InterPro" id="IPR025676">
    <property type="entry name" value="Clr5_dom"/>
</dbReference>
<feature type="repeat" description="ANK" evidence="3">
    <location>
        <begin position="1043"/>
        <end position="1075"/>
    </location>
</feature>
<keyword evidence="6" id="KW-1185">Reference proteome</keyword>
<feature type="domain" description="Clr5" evidence="4">
    <location>
        <begin position="12"/>
        <end position="60"/>
    </location>
</feature>
<dbReference type="SUPFAM" id="SSF48403">
    <property type="entry name" value="Ankyrin repeat"/>
    <property type="match status" value="3"/>
</dbReference>
<dbReference type="PANTHER" id="PTHR24123">
    <property type="entry name" value="ANKYRIN REPEAT-CONTAINING"/>
    <property type="match status" value="1"/>
</dbReference>
<dbReference type="Proteomes" id="UP001265746">
    <property type="component" value="Unassembled WGS sequence"/>
</dbReference>
<comment type="caution">
    <text evidence="5">The sequence shown here is derived from an EMBL/GenBank/DDBJ whole genome shotgun (WGS) entry which is preliminary data.</text>
</comment>
<dbReference type="InterPro" id="IPR002110">
    <property type="entry name" value="Ankyrin_rpt"/>
</dbReference>